<keyword evidence="1" id="KW-1133">Transmembrane helix</keyword>
<dbReference type="InterPro" id="IPR051599">
    <property type="entry name" value="Cell_Envelope_Assoc"/>
</dbReference>
<dbReference type="CDD" id="cd06259">
    <property type="entry name" value="YdcF-like"/>
    <property type="match status" value="1"/>
</dbReference>
<evidence type="ECO:0000259" key="2">
    <source>
        <dbReference type="Pfam" id="PF02698"/>
    </source>
</evidence>
<dbReference type="PANTHER" id="PTHR30336:SF4">
    <property type="entry name" value="ENVELOPE BIOGENESIS FACTOR ELYC"/>
    <property type="match status" value="1"/>
</dbReference>
<dbReference type="Proteomes" id="UP001596042">
    <property type="component" value="Unassembled WGS sequence"/>
</dbReference>
<evidence type="ECO:0000313" key="3">
    <source>
        <dbReference type="EMBL" id="MFC4624933.1"/>
    </source>
</evidence>
<evidence type="ECO:0000313" key="4">
    <source>
        <dbReference type="Proteomes" id="UP001596042"/>
    </source>
</evidence>
<evidence type="ECO:0000256" key="1">
    <source>
        <dbReference type="SAM" id="Phobius"/>
    </source>
</evidence>
<protein>
    <submittedName>
        <fullName evidence="3">YdcF family protein</fullName>
    </submittedName>
</protein>
<dbReference type="RefSeq" id="WP_374830554.1">
    <property type="nucleotide sequence ID" value="NZ_JBHEEZ010000004.1"/>
</dbReference>
<dbReference type="PANTHER" id="PTHR30336">
    <property type="entry name" value="INNER MEMBRANE PROTEIN, PROBABLE PERMEASE"/>
    <property type="match status" value="1"/>
</dbReference>
<accession>A0ABV9H696</accession>
<dbReference type="Gene3D" id="3.40.50.620">
    <property type="entry name" value="HUPs"/>
    <property type="match status" value="1"/>
</dbReference>
<dbReference type="InterPro" id="IPR003848">
    <property type="entry name" value="DUF218"/>
</dbReference>
<name>A0ABV9H696_9HYPH</name>
<comment type="caution">
    <text evidence="3">The sequence shown here is derived from an EMBL/GenBank/DDBJ whole genome shotgun (WGS) entry which is preliminary data.</text>
</comment>
<dbReference type="InterPro" id="IPR014729">
    <property type="entry name" value="Rossmann-like_a/b/a_fold"/>
</dbReference>
<sequence length="235" mass="25788">MRFERRRIGLSLIAASLAIIGVGAFTTLGALLLQPLEDRFPRPEVLPQHVDGIVVLGGFMNGEVNAGRQGAELNSAADRIVEAMRLARLFPDAKLVISGGVGAFMVEAAAEAERTRQLLTSLGYSGARFIYENRSRNTVENALFSKELAEPRPGETWLLITSAYHMPRAVGCFEKAGFDVVPWSVDYKTSGKEGFALYLEQPNEALSRFSVAIREWLGLFAYWLTGKTDSLFPSA</sequence>
<feature type="domain" description="DUF218" evidence="2">
    <location>
        <begin position="51"/>
        <end position="218"/>
    </location>
</feature>
<keyword evidence="4" id="KW-1185">Reference proteome</keyword>
<dbReference type="Pfam" id="PF02698">
    <property type="entry name" value="DUF218"/>
    <property type="match status" value="1"/>
</dbReference>
<reference evidence="4" key="1">
    <citation type="journal article" date="2019" name="Int. J. Syst. Evol. Microbiol.">
        <title>The Global Catalogue of Microorganisms (GCM) 10K type strain sequencing project: providing services to taxonomists for standard genome sequencing and annotation.</title>
        <authorList>
            <consortium name="The Broad Institute Genomics Platform"/>
            <consortium name="The Broad Institute Genome Sequencing Center for Infectious Disease"/>
            <person name="Wu L."/>
            <person name="Ma J."/>
        </authorList>
    </citation>
    <scope>NUCLEOTIDE SEQUENCE [LARGE SCALE GENOMIC DNA]</scope>
    <source>
        <strain evidence="4">CGMCC 1.15731</strain>
    </source>
</reference>
<keyword evidence="1" id="KW-0472">Membrane</keyword>
<gene>
    <name evidence="3" type="ORF">ACFO1V_06805</name>
</gene>
<keyword evidence="1" id="KW-0812">Transmembrane</keyword>
<dbReference type="EMBL" id="JBHSEL010000049">
    <property type="protein sequence ID" value="MFC4624933.1"/>
    <property type="molecule type" value="Genomic_DNA"/>
</dbReference>
<feature type="transmembrane region" description="Helical" evidence="1">
    <location>
        <begin position="12"/>
        <end position="33"/>
    </location>
</feature>
<proteinExistence type="predicted"/>
<organism evidence="3 4">
    <name type="scientific">Daeguia caeni</name>
    <dbReference type="NCBI Taxonomy" id="439612"/>
    <lineage>
        <taxon>Bacteria</taxon>
        <taxon>Pseudomonadati</taxon>
        <taxon>Pseudomonadota</taxon>
        <taxon>Alphaproteobacteria</taxon>
        <taxon>Hyphomicrobiales</taxon>
        <taxon>Brucellaceae</taxon>
        <taxon>Daeguia</taxon>
    </lineage>
</organism>